<proteinExistence type="predicted"/>
<evidence type="ECO:0000256" key="1">
    <source>
        <dbReference type="SAM" id="Phobius"/>
    </source>
</evidence>
<keyword evidence="1" id="KW-0472">Membrane</keyword>
<dbReference type="Proteomes" id="UP000315995">
    <property type="component" value="Chromosome"/>
</dbReference>
<keyword evidence="1" id="KW-1133">Transmembrane helix</keyword>
<keyword evidence="1" id="KW-0812">Transmembrane</keyword>
<evidence type="ECO:0000313" key="3">
    <source>
        <dbReference type="Proteomes" id="UP000315995"/>
    </source>
</evidence>
<evidence type="ECO:0000313" key="2">
    <source>
        <dbReference type="EMBL" id="QDG51940.1"/>
    </source>
</evidence>
<dbReference type="OrthoDB" id="5519115at2"/>
<accession>A0A5B8Y6F2</accession>
<gene>
    <name evidence="2" type="ORF">FIV42_14690</name>
</gene>
<dbReference type="AlphaFoldDB" id="A0A4Y6PUL5"/>
<feature type="transmembrane region" description="Helical" evidence="1">
    <location>
        <begin position="33"/>
        <end position="55"/>
    </location>
</feature>
<dbReference type="EMBL" id="CP041186">
    <property type="protein sequence ID" value="QDG51940.1"/>
    <property type="molecule type" value="Genomic_DNA"/>
</dbReference>
<keyword evidence="3" id="KW-1185">Reference proteome</keyword>
<reference evidence="2 3" key="1">
    <citation type="submission" date="2019-06" db="EMBL/GenBank/DDBJ databases">
        <title>Persicimonas caeni gen. nov., sp. nov., a predatory bacterium isolated from solar saltern.</title>
        <authorList>
            <person name="Wang S."/>
        </authorList>
    </citation>
    <scope>NUCLEOTIDE SEQUENCE [LARGE SCALE GENOMIC DNA]</scope>
    <source>
        <strain evidence="2 3">YN101</strain>
    </source>
</reference>
<sequence>MKETNKLQRVRQTVVDALDSFHRDDSGVAMTEYIIVFTLISFGATIALIGTAAYIKAYRDFMVWWLGHPAV</sequence>
<protein>
    <submittedName>
        <fullName evidence="2">Uncharacterized protein</fullName>
    </submittedName>
</protein>
<dbReference type="RefSeq" id="WP_141198418.1">
    <property type="nucleotide sequence ID" value="NZ_CP041186.1"/>
</dbReference>
<organism evidence="2 3">
    <name type="scientific">Persicimonas caeni</name>
    <dbReference type="NCBI Taxonomy" id="2292766"/>
    <lineage>
        <taxon>Bacteria</taxon>
        <taxon>Deltaproteobacteria</taxon>
        <taxon>Bradymonadales</taxon>
        <taxon>Bradymonadaceae</taxon>
        <taxon>Persicimonas</taxon>
    </lineage>
</organism>
<name>A0A4Y6PUL5_PERCE</name>
<accession>A0A4Y6PUL5</accession>